<feature type="compositionally biased region" description="Basic and acidic residues" evidence="1">
    <location>
        <begin position="65"/>
        <end position="82"/>
    </location>
</feature>
<organism evidence="3 4">
    <name type="scientific">Steinernema glaseri</name>
    <dbReference type="NCBI Taxonomy" id="37863"/>
    <lineage>
        <taxon>Eukaryota</taxon>
        <taxon>Metazoa</taxon>
        <taxon>Ecdysozoa</taxon>
        <taxon>Nematoda</taxon>
        <taxon>Chromadorea</taxon>
        <taxon>Rhabditida</taxon>
        <taxon>Tylenchina</taxon>
        <taxon>Panagrolaimomorpha</taxon>
        <taxon>Strongyloidoidea</taxon>
        <taxon>Steinernematidae</taxon>
        <taxon>Steinernema</taxon>
    </lineage>
</organism>
<sequence>MFFRLKRKRHRAPPTMSIRWLFLLAVTMLITLFHRQTEASSDLHEPKNTWYVEDGKEYRCLMGREASREGERPAPKEIDADRGVPSYNRWG</sequence>
<accession>A0A1I8AS18</accession>
<keyword evidence="2" id="KW-0732">Signal</keyword>
<evidence type="ECO:0000256" key="2">
    <source>
        <dbReference type="SAM" id="SignalP"/>
    </source>
</evidence>
<dbReference type="AlphaFoldDB" id="A0A1I8AS18"/>
<evidence type="ECO:0000313" key="4">
    <source>
        <dbReference type="WBParaSite" id="L893_g829.t1"/>
    </source>
</evidence>
<feature type="region of interest" description="Disordered" evidence="1">
    <location>
        <begin position="64"/>
        <end position="91"/>
    </location>
</feature>
<feature type="chain" id="PRO_5009314990" evidence="2">
    <location>
        <begin position="40"/>
        <end position="91"/>
    </location>
</feature>
<protein>
    <submittedName>
        <fullName evidence="4">Uncharacterized protein</fullName>
    </submittedName>
</protein>
<dbReference type="Proteomes" id="UP000095287">
    <property type="component" value="Unplaced"/>
</dbReference>
<feature type="signal peptide" evidence="2">
    <location>
        <begin position="1"/>
        <end position="39"/>
    </location>
</feature>
<evidence type="ECO:0000313" key="3">
    <source>
        <dbReference type="Proteomes" id="UP000095287"/>
    </source>
</evidence>
<name>A0A1I8AS18_9BILA</name>
<evidence type="ECO:0000256" key="1">
    <source>
        <dbReference type="SAM" id="MobiDB-lite"/>
    </source>
</evidence>
<dbReference type="WBParaSite" id="L893_g829.t1">
    <property type="protein sequence ID" value="L893_g829.t1"/>
    <property type="gene ID" value="L893_g829"/>
</dbReference>
<reference evidence="4" key="1">
    <citation type="submission" date="2016-11" db="UniProtKB">
        <authorList>
            <consortium name="WormBaseParasite"/>
        </authorList>
    </citation>
    <scope>IDENTIFICATION</scope>
</reference>
<proteinExistence type="predicted"/>
<keyword evidence="3" id="KW-1185">Reference proteome</keyword>